<evidence type="ECO:0000313" key="12">
    <source>
        <dbReference type="EMBL" id="PNR40994.1"/>
    </source>
</evidence>
<reference evidence="12 14" key="1">
    <citation type="journal article" date="2008" name="Science">
        <title>The Physcomitrella genome reveals evolutionary insights into the conquest of land by plants.</title>
        <authorList>
            <person name="Rensing S."/>
            <person name="Lang D."/>
            <person name="Zimmer A."/>
            <person name="Terry A."/>
            <person name="Salamov A."/>
            <person name="Shapiro H."/>
            <person name="Nishiyama T."/>
            <person name="Perroud P.-F."/>
            <person name="Lindquist E."/>
            <person name="Kamisugi Y."/>
            <person name="Tanahashi T."/>
            <person name="Sakakibara K."/>
            <person name="Fujita T."/>
            <person name="Oishi K."/>
            <person name="Shin-I T."/>
            <person name="Kuroki Y."/>
            <person name="Toyoda A."/>
            <person name="Suzuki Y."/>
            <person name="Hashimoto A."/>
            <person name="Yamaguchi K."/>
            <person name="Sugano A."/>
            <person name="Kohara Y."/>
            <person name="Fujiyama A."/>
            <person name="Anterola A."/>
            <person name="Aoki S."/>
            <person name="Ashton N."/>
            <person name="Barbazuk W.B."/>
            <person name="Barker E."/>
            <person name="Bennetzen J."/>
            <person name="Bezanilla M."/>
            <person name="Blankenship R."/>
            <person name="Cho S.H."/>
            <person name="Dutcher S."/>
            <person name="Estelle M."/>
            <person name="Fawcett J.A."/>
            <person name="Gundlach H."/>
            <person name="Hanada K."/>
            <person name="Heyl A."/>
            <person name="Hicks K.A."/>
            <person name="Hugh J."/>
            <person name="Lohr M."/>
            <person name="Mayer K."/>
            <person name="Melkozernov A."/>
            <person name="Murata T."/>
            <person name="Nelson D."/>
            <person name="Pils B."/>
            <person name="Prigge M."/>
            <person name="Reiss B."/>
            <person name="Renner T."/>
            <person name="Rombauts S."/>
            <person name="Rushton P."/>
            <person name="Sanderfoot A."/>
            <person name="Schween G."/>
            <person name="Shiu S.-H."/>
            <person name="Stueber K."/>
            <person name="Theodoulou F.L."/>
            <person name="Tu H."/>
            <person name="Van de Peer Y."/>
            <person name="Verrier P.J."/>
            <person name="Waters E."/>
            <person name="Wood A."/>
            <person name="Yang L."/>
            <person name="Cove D."/>
            <person name="Cuming A."/>
            <person name="Hasebe M."/>
            <person name="Lucas S."/>
            <person name="Mishler D.B."/>
            <person name="Reski R."/>
            <person name="Grigoriev I."/>
            <person name="Quatrano R.S."/>
            <person name="Boore J.L."/>
        </authorList>
    </citation>
    <scope>NUCLEOTIDE SEQUENCE [LARGE SCALE GENOMIC DNA]</scope>
    <source>
        <strain evidence="13 14">cv. Gransden 2004</strain>
    </source>
</reference>
<name>A0A2K1JHG2_PHYPA</name>
<dbReference type="AlphaFoldDB" id="A0A2K1JHG2"/>
<feature type="region of interest" description="Disordered" evidence="9">
    <location>
        <begin position="139"/>
        <end position="162"/>
    </location>
</feature>
<dbReference type="GO" id="GO:0008270">
    <property type="term" value="F:zinc ion binding"/>
    <property type="evidence" value="ECO:0007669"/>
    <property type="project" value="UniProtKB-KW"/>
</dbReference>
<dbReference type="PANTHER" id="PTHR31717:SF45">
    <property type="entry name" value="ZINC FINGER PROTEIN CONSTANS-LIKE 14-RELATED"/>
    <property type="match status" value="1"/>
</dbReference>
<keyword evidence="7" id="KW-0863">Zinc-finger</keyword>
<keyword evidence="5" id="KW-0862">Zinc</keyword>
<keyword evidence="4" id="KW-0677">Repeat</keyword>
<keyword evidence="6 8" id="KW-0539">Nucleus</keyword>
<proteinExistence type="inferred from homology"/>
<accession>A0A2K1JHG2</accession>
<dbReference type="KEGG" id="ppp:112291910"/>
<feature type="domain" description="CCT" evidence="11">
    <location>
        <begin position="485"/>
        <end position="527"/>
    </location>
</feature>
<evidence type="ECO:0000256" key="7">
    <source>
        <dbReference type="PROSITE-ProRule" id="PRU00024"/>
    </source>
</evidence>
<dbReference type="OrthoDB" id="153872at2759"/>
<comment type="similarity">
    <text evidence="2">Belongs to the CONSTANS family.</text>
</comment>
<evidence type="ECO:0000256" key="1">
    <source>
        <dbReference type="ARBA" id="ARBA00004123"/>
    </source>
</evidence>
<evidence type="ECO:0000256" key="8">
    <source>
        <dbReference type="PROSITE-ProRule" id="PRU00357"/>
    </source>
</evidence>
<dbReference type="InterPro" id="IPR010402">
    <property type="entry name" value="CCT_domain"/>
</dbReference>
<gene>
    <name evidence="13" type="primary">LOC112291910</name>
    <name evidence="12" type="ORF">PHYPA_018397</name>
</gene>
<reference evidence="13" key="3">
    <citation type="submission" date="2020-12" db="UniProtKB">
        <authorList>
            <consortium name="EnsemblPlants"/>
        </authorList>
    </citation>
    <scope>IDENTIFICATION</scope>
</reference>
<evidence type="ECO:0000259" key="11">
    <source>
        <dbReference type="PROSITE" id="PS51017"/>
    </source>
</evidence>
<dbReference type="GeneID" id="112291910"/>
<evidence type="ECO:0000313" key="14">
    <source>
        <dbReference type="Proteomes" id="UP000006727"/>
    </source>
</evidence>
<evidence type="ECO:0000256" key="5">
    <source>
        <dbReference type="ARBA" id="ARBA00022833"/>
    </source>
</evidence>
<dbReference type="InterPro" id="IPR000315">
    <property type="entry name" value="Znf_B-box"/>
</dbReference>
<sequence>MFTMPAACEFCSEACATVHCRADSARLCLTCDRHVHGANALSKRHPRTLLCHSCNVRPAVVRCSSCHSSFCETCDDNKHKFALGTDQHQRHSFQCFTGCPSATELAILWASQANEPRKRAGDMLTSSSSKEGVQYSLESRNGAVAPNPSARSGARGSWSVDTQRMDDNSKIDANMSGSGPPPPLKKLVSTITTQELGHGREVFQQLEKLRAQDPAPSTKSKIPVSLYKSHPSKIVFEKQELLDHHAVPVREHSDHEPAQSSLPVVNKANKGSVEAQAVKLEVEANDNQGGTDAFWRSIPSNQTNQIWGQNMQDIGMCEEDERDLCSGFNISDVNLSFGNYEDIFSSTQDPTAATFPGCVPMNEATTNSSQMQSIPESDILRPLTGNDQSNFQDELKGLALGPDPVEGEAGVHLGRKTLDDMDMSNMVMQFTNELENSGMSLAGSGPSGDSSDYVECDASSVVLAPITYTSLGSGSPDSVTFAQARDSAMLRYKEKKKIRSFGKKIRYESRKARADIRRRVKGRFVKVGQAYDYDLAIPF</sequence>
<evidence type="ECO:0000256" key="3">
    <source>
        <dbReference type="ARBA" id="ARBA00022723"/>
    </source>
</evidence>
<evidence type="ECO:0000256" key="6">
    <source>
        <dbReference type="ARBA" id="ARBA00023242"/>
    </source>
</evidence>
<keyword evidence="14" id="KW-1185">Reference proteome</keyword>
<dbReference type="PANTHER" id="PTHR31717">
    <property type="entry name" value="ZINC FINGER PROTEIN CONSTANS-LIKE 10"/>
    <property type="match status" value="1"/>
</dbReference>
<dbReference type="EnsemblPlants" id="Pp3c14_11960V3.1">
    <property type="protein sequence ID" value="Pp3c14_11960V3.1"/>
    <property type="gene ID" value="Pp3c14_11960"/>
</dbReference>
<dbReference type="SMART" id="SM00336">
    <property type="entry name" value="BBOX"/>
    <property type="match status" value="1"/>
</dbReference>
<organism evidence="12">
    <name type="scientific">Physcomitrium patens</name>
    <name type="common">Spreading-leaved earth moss</name>
    <name type="synonym">Physcomitrella patens</name>
    <dbReference type="NCBI Taxonomy" id="3218"/>
    <lineage>
        <taxon>Eukaryota</taxon>
        <taxon>Viridiplantae</taxon>
        <taxon>Streptophyta</taxon>
        <taxon>Embryophyta</taxon>
        <taxon>Bryophyta</taxon>
        <taxon>Bryophytina</taxon>
        <taxon>Bryopsida</taxon>
        <taxon>Funariidae</taxon>
        <taxon>Funariales</taxon>
        <taxon>Funariaceae</taxon>
        <taxon>Physcomitrium</taxon>
    </lineage>
</organism>
<evidence type="ECO:0000256" key="2">
    <source>
        <dbReference type="ARBA" id="ARBA00010024"/>
    </source>
</evidence>
<dbReference type="PROSITE" id="PS50119">
    <property type="entry name" value="ZF_BBOX"/>
    <property type="match status" value="1"/>
</dbReference>
<dbReference type="GO" id="GO:0005634">
    <property type="term" value="C:nucleus"/>
    <property type="evidence" value="ECO:0007669"/>
    <property type="project" value="UniProtKB-SubCell"/>
</dbReference>
<dbReference type="Gramene" id="Pp3c14_11960V3.2">
    <property type="protein sequence ID" value="Pp3c14_11960V3.2"/>
    <property type="gene ID" value="Pp3c14_11960"/>
</dbReference>
<feature type="domain" description="B box-type" evidence="10">
    <location>
        <begin position="46"/>
        <end position="96"/>
    </location>
</feature>
<protein>
    <submittedName>
        <fullName evidence="12 13">Uncharacterized protein</fullName>
    </submittedName>
</protein>
<evidence type="ECO:0000256" key="9">
    <source>
        <dbReference type="SAM" id="MobiDB-lite"/>
    </source>
</evidence>
<reference evidence="12 14" key="2">
    <citation type="journal article" date="2018" name="Plant J.">
        <title>The Physcomitrella patens chromosome-scale assembly reveals moss genome structure and evolution.</title>
        <authorList>
            <person name="Lang D."/>
            <person name="Ullrich K.K."/>
            <person name="Murat F."/>
            <person name="Fuchs J."/>
            <person name="Jenkins J."/>
            <person name="Haas F.B."/>
            <person name="Piednoel M."/>
            <person name="Gundlach H."/>
            <person name="Van Bel M."/>
            <person name="Meyberg R."/>
            <person name="Vives C."/>
            <person name="Morata J."/>
            <person name="Symeonidi A."/>
            <person name="Hiss M."/>
            <person name="Muchero W."/>
            <person name="Kamisugi Y."/>
            <person name="Saleh O."/>
            <person name="Blanc G."/>
            <person name="Decker E.L."/>
            <person name="van Gessel N."/>
            <person name="Grimwood J."/>
            <person name="Hayes R.D."/>
            <person name="Graham S.W."/>
            <person name="Gunter L.E."/>
            <person name="McDaniel S.F."/>
            <person name="Hoernstein S.N.W."/>
            <person name="Larsson A."/>
            <person name="Li F.W."/>
            <person name="Perroud P.F."/>
            <person name="Phillips J."/>
            <person name="Ranjan P."/>
            <person name="Rokshar D.S."/>
            <person name="Rothfels C.J."/>
            <person name="Schneider L."/>
            <person name="Shu S."/>
            <person name="Stevenson D.W."/>
            <person name="Thummler F."/>
            <person name="Tillich M."/>
            <person name="Villarreal Aguilar J.C."/>
            <person name="Widiez T."/>
            <person name="Wong G.K."/>
            <person name="Wymore A."/>
            <person name="Zhang Y."/>
            <person name="Zimmer A.D."/>
            <person name="Quatrano R.S."/>
            <person name="Mayer K.F.X."/>
            <person name="Goodstein D."/>
            <person name="Casacuberta J.M."/>
            <person name="Vandepoele K."/>
            <person name="Reski R."/>
            <person name="Cuming A.C."/>
            <person name="Tuskan G.A."/>
            <person name="Maumus F."/>
            <person name="Salse J."/>
            <person name="Schmutz J."/>
            <person name="Rensing S.A."/>
        </authorList>
    </citation>
    <scope>NUCLEOTIDE SEQUENCE [LARGE SCALE GENOMIC DNA]</scope>
    <source>
        <strain evidence="13 14">cv. Gransden 2004</strain>
    </source>
</reference>
<dbReference type="Proteomes" id="UP000006727">
    <property type="component" value="Chromosome 14"/>
</dbReference>
<keyword evidence="3" id="KW-0479">Metal-binding</keyword>
<dbReference type="RefSeq" id="XP_024395660.1">
    <property type="nucleotide sequence ID" value="XM_024539892.2"/>
</dbReference>
<dbReference type="Pfam" id="PF06203">
    <property type="entry name" value="CCT"/>
    <property type="match status" value="1"/>
</dbReference>
<evidence type="ECO:0000313" key="13">
    <source>
        <dbReference type="EnsemblPlants" id="Pp3c14_11960V3.1"/>
    </source>
</evidence>
<dbReference type="InterPro" id="IPR049808">
    <property type="entry name" value="CONSTANS-like_Bbox1"/>
</dbReference>
<dbReference type="GO" id="GO:0006355">
    <property type="term" value="P:regulation of DNA-templated transcription"/>
    <property type="evidence" value="ECO:0007669"/>
    <property type="project" value="UniProtKB-ARBA"/>
</dbReference>
<dbReference type="EnsemblPlants" id="Pp3c14_11960V3.2">
    <property type="protein sequence ID" value="Pp3c14_11960V3.2"/>
    <property type="gene ID" value="Pp3c14_11960"/>
</dbReference>
<dbReference type="PROSITE" id="PS51017">
    <property type="entry name" value="CCT"/>
    <property type="match status" value="1"/>
</dbReference>
<evidence type="ECO:0000259" key="10">
    <source>
        <dbReference type="PROSITE" id="PS50119"/>
    </source>
</evidence>
<dbReference type="CDD" id="cd19821">
    <property type="entry name" value="Bbox1_BBX-like"/>
    <property type="match status" value="2"/>
</dbReference>
<dbReference type="Gramene" id="Pp3c14_11960V3.1">
    <property type="protein sequence ID" value="Pp3c14_11960V3.1"/>
    <property type="gene ID" value="Pp3c14_11960"/>
</dbReference>
<comment type="subcellular location">
    <subcellularLocation>
        <location evidence="1 8">Nucleus</location>
    </subcellularLocation>
</comment>
<dbReference type="EMBL" id="ABEU02000014">
    <property type="protein sequence ID" value="PNR40994.1"/>
    <property type="molecule type" value="Genomic_DNA"/>
</dbReference>
<evidence type="ECO:0000256" key="4">
    <source>
        <dbReference type="ARBA" id="ARBA00022737"/>
    </source>
</evidence>
<dbReference type="PaxDb" id="3218-PP1S36_238V6.1"/>